<feature type="transmembrane region" description="Helical" evidence="1">
    <location>
        <begin position="46"/>
        <end position="63"/>
    </location>
</feature>
<evidence type="ECO:0000313" key="3">
    <source>
        <dbReference type="Proteomes" id="UP000671862"/>
    </source>
</evidence>
<gene>
    <name evidence="2" type="ORF">JYK00_05150</name>
</gene>
<evidence type="ECO:0000313" key="2">
    <source>
        <dbReference type="EMBL" id="QTA37141.1"/>
    </source>
</evidence>
<dbReference type="Pfam" id="PF07136">
    <property type="entry name" value="DUF1385"/>
    <property type="match status" value="1"/>
</dbReference>
<keyword evidence="1" id="KW-1133">Transmembrane helix</keyword>
<keyword evidence="1" id="KW-0812">Transmembrane</keyword>
<name>A0ABX7S799_9BACT</name>
<feature type="transmembrane region" description="Helical" evidence="1">
    <location>
        <begin position="84"/>
        <end position="105"/>
    </location>
</feature>
<keyword evidence="1" id="KW-0472">Membrane</keyword>
<accession>A0ABX7S799</accession>
<dbReference type="Proteomes" id="UP000671862">
    <property type="component" value="Chromosome"/>
</dbReference>
<sequence>MKIGGQAIIEGVLMMGKRVAIAVRNKDGEIVTEEIGKIKKTKFLKIPFIRGLFSLFYSLYFGIKALDRSAEIATGEEMKKSETVFSFLIALVLGIGLFVILPVWITQLLGFKNNEFTFSLVDGFLRISFFLIYVWVISFFKDVKRVFQYHGAEHKTIHAFEKNEQLLPENVKKYTTIHPRCGTNFIMIFLIVAVIIFSLFGFYKPLNGLERILIRIVFIPIVASISYEFLKFFDKFKFLSFLSFPGLILQKLTTAEPDNSQIEVAIAALKFSLEGIDKKANTNVDNDTIEFMG</sequence>
<dbReference type="PANTHER" id="PTHR42867:SF1">
    <property type="entry name" value="MEMBRANE PROTEIN-RELATED"/>
    <property type="match status" value="1"/>
</dbReference>
<dbReference type="RefSeq" id="WP_207565865.1">
    <property type="nucleotide sequence ID" value="NZ_CP071446.1"/>
</dbReference>
<dbReference type="InterPro" id="IPR010787">
    <property type="entry name" value="DUF1385"/>
</dbReference>
<reference evidence="2 3" key="1">
    <citation type="submission" date="2021-03" db="EMBL/GenBank/DDBJ databases">
        <title>Thermosipho ferrireducens sp.nov., an anaerobic thermophilic iron-reducing bacterium isolated from a deep-sea hydrothermal sulfide deposits.</title>
        <authorList>
            <person name="Zeng X."/>
            <person name="Chen Y."/>
            <person name="Shao Z."/>
        </authorList>
    </citation>
    <scope>NUCLEOTIDE SEQUENCE [LARGE SCALE GENOMIC DNA]</scope>
    <source>
        <strain evidence="2 3">JL129W03</strain>
    </source>
</reference>
<protein>
    <submittedName>
        <fullName evidence="2">DUF1385 domain-containing protein</fullName>
    </submittedName>
</protein>
<dbReference type="EMBL" id="CP071446">
    <property type="protein sequence ID" value="QTA37141.1"/>
    <property type="molecule type" value="Genomic_DNA"/>
</dbReference>
<proteinExistence type="predicted"/>
<feature type="transmembrane region" description="Helical" evidence="1">
    <location>
        <begin position="181"/>
        <end position="200"/>
    </location>
</feature>
<organism evidence="2 3">
    <name type="scientific">Thermosipho ferrireducens</name>
    <dbReference type="NCBI Taxonomy" id="2571116"/>
    <lineage>
        <taxon>Bacteria</taxon>
        <taxon>Thermotogati</taxon>
        <taxon>Thermotogota</taxon>
        <taxon>Thermotogae</taxon>
        <taxon>Thermotogales</taxon>
        <taxon>Fervidobacteriaceae</taxon>
        <taxon>Thermosipho</taxon>
    </lineage>
</organism>
<dbReference type="PANTHER" id="PTHR42867">
    <property type="entry name" value="MEMBRANE PROTEIN-RELATED"/>
    <property type="match status" value="1"/>
</dbReference>
<feature type="transmembrane region" description="Helical" evidence="1">
    <location>
        <begin position="212"/>
        <end position="230"/>
    </location>
</feature>
<keyword evidence="3" id="KW-1185">Reference proteome</keyword>
<feature type="transmembrane region" description="Helical" evidence="1">
    <location>
        <begin position="117"/>
        <end position="140"/>
    </location>
</feature>
<evidence type="ECO:0000256" key="1">
    <source>
        <dbReference type="SAM" id="Phobius"/>
    </source>
</evidence>